<dbReference type="AlphaFoldDB" id="A0A1Q9BZZ1"/>
<organism evidence="1 2">
    <name type="scientific">Symbiodinium microadriaticum</name>
    <name type="common">Dinoflagellate</name>
    <name type="synonym">Zooxanthella microadriatica</name>
    <dbReference type="NCBI Taxonomy" id="2951"/>
    <lineage>
        <taxon>Eukaryota</taxon>
        <taxon>Sar</taxon>
        <taxon>Alveolata</taxon>
        <taxon>Dinophyceae</taxon>
        <taxon>Suessiales</taxon>
        <taxon>Symbiodiniaceae</taxon>
        <taxon>Symbiodinium</taxon>
    </lineage>
</organism>
<protein>
    <submittedName>
        <fullName evidence="1">Uncharacterized protein</fullName>
    </submittedName>
</protein>
<dbReference type="EMBL" id="LSRX01002088">
    <property type="protein sequence ID" value="OLP76242.1"/>
    <property type="molecule type" value="Genomic_DNA"/>
</dbReference>
<evidence type="ECO:0000313" key="1">
    <source>
        <dbReference type="EMBL" id="OLP76242.1"/>
    </source>
</evidence>
<gene>
    <name evidence="1" type="ORF">AK812_SmicGene43849</name>
</gene>
<sequence>MEPPAYWLASEGRAMEALESLQKVPEPSLQTCKVVAKALLQAGRADLALSLLEALALEERAFRLPHADLWRRVELLQEEICFNASQLVAKPEDLSAEELPGHDQCRG</sequence>
<name>A0A1Q9BZZ1_SYMMI</name>
<dbReference type="Proteomes" id="UP000186817">
    <property type="component" value="Unassembled WGS sequence"/>
</dbReference>
<evidence type="ECO:0000313" key="2">
    <source>
        <dbReference type="Proteomes" id="UP000186817"/>
    </source>
</evidence>
<proteinExistence type="predicted"/>
<keyword evidence="2" id="KW-1185">Reference proteome</keyword>
<comment type="caution">
    <text evidence="1">The sequence shown here is derived from an EMBL/GenBank/DDBJ whole genome shotgun (WGS) entry which is preliminary data.</text>
</comment>
<reference evidence="1 2" key="1">
    <citation type="submission" date="2016-02" db="EMBL/GenBank/DDBJ databases">
        <title>Genome analysis of coral dinoflagellate symbionts highlights evolutionary adaptations to a symbiotic lifestyle.</title>
        <authorList>
            <person name="Aranda M."/>
            <person name="Li Y."/>
            <person name="Liew Y.J."/>
            <person name="Baumgarten S."/>
            <person name="Simakov O."/>
            <person name="Wilson M."/>
            <person name="Piel J."/>
            <person name="Ashoor H."/>
            <person name="Bougouffa S."/>
            <person name="Bajic V.B."/>
            <person name="Ryu T."/>
            <person name="Ravasi T."/>
            <person name="Bayer T."/>
            <person name="Micklem G."/>
            <person name="Kim H."/>
            <person name="Bhak J."/>
            <person name="Lajeunesse T.C."/>
            <person name="Voolstra C.R."/>
        </authorList>
    </citation>
    <scope>NUCLEOTIDE SEQUENCE [LARGE SCALE GENOMIC DNA]</scope>
    <source>
        <strain evidence="1 2">CCMP2467</strain>
    </source>
</reference>
<accession>A0A1Q9BZZ1</accession>